<dbReference type="Pfam" id="PF21551">
    <property type="entry name" value="CSL4_N"/>
    <property type="match status" value="1"/>
</dbReference>
<dbReference type="PANTHER" id="PTHR12686">
    <property type="entry name" value="3'-5' EXORIBONUCLEASE CSL4-RELATED"/>
    <property type="match status" value="1"/>
</dbReference>
<dbReference type="Gene3D" id="2.40.50.880">
    <property type="match status" value="1"/>
</dbReference>
<dbReference type="GO" id="GO:0000177">
    <property type="term" value="C:cytoplasmic exosome (RNase complex)"/>
    <property type="evidence" value="ECO:0007669"/>
    <property type="project" value="EnsemblFungi"/>
</dbReference>
<gene>
    <name evidence="6" type="ORF">HGUI_02298</name>
</gene>
<dbReference type="InterPro" id="IPR039771">
    <property type="entry name" value="Csl4"/>
</dbReference>
<dbReference type="EMBL" id="FQNF01000039">
    <property type="protein sequence ID" value="SGZ40098.1"/>
    <property type="molecule type" value="Genomic_DNA"/>
</dbReference>
<evidence type="ECO:0000256" key="2">
    <source>
        <dbReference type="ARBA" id="ARBA00022490"/>
    </source>
</evidence>
<keyword evidence="3" id="KW-0271">Exosome</keyword>
<keyword evidence="2" id="KW-0963">Cytoplasm</keyword>
<organism evidence="6 7">
    <name type="scientific">Hanseniaspora guilliermondii</name>
    <dbReference type="NCBI Taxonomy" id="56406"/>
    <lineage>
        <taxon>Eukaryota</taxon>
        <taxon>Fungi</taxon>
        <taxon>Dikarya</taxon>
        <taxon>Ascomycota</taxon>
        <taxon>Saccharomycotina</taxon>
        <taxon>Saccharomycetes</taxon>
        <taxon>Saccharomycodales</taxon>
        <taxon>Saccharomycodaceae</taxon>
        <taxon>Hanseniaspora</taxon>
    </lineage>
</organism>
<protein>
    <submittedName>
        <fullName evidence="6">Related to Exosome complex component CSL4</fullName>
    </submittedName>
</protein>
<dbReference type="GO" id="GO:0000467">
    <property type="term" value="P:exonucleolytic trimming to generate mature 3'-end of 5.8S rRNA from tricistronic rRNA transcript (SSU-rRNA, 5.8S rRNA, LSU-rRNA)"/>
    <property type="evidence" value="ECO:0007669"/>
    <property type="project" value="EnsemblFungi"/>
</dbReference>
<dbReference type="AlphaFoldDB" id="A0A1L0B111"/>
<name>A0A1L0B111_9ASCO</name>
<dbReference type="GO" id="GO:0005730">
    <property type="term" value="C:nucleolus"/>
    <property type="evidence" value="ECO:0007669"/>
    <property type="project" value="UniProtKB-SubCell"/>
</dbReference>
<keyword evidence="7" id="KW-1185">Reference proteome</keyword>
<dbReference type="Pfam" id="PF10447">
    <property type="entry name" value="EXOSC1"/>
    <property type="match status" value="1"/>
</dbReference>
<dbReference type="GO" id="GO:0000176">
    <property type="term" value="C:nuclear exosome (RNase complex)"/>
    <property type="evidence" value="ECO:0007669"/>
    <property type="project" value="EnsemblFungi"/>
</dbReference>
<dbReference type="GO" id="GO:0070481">
    <property type="term" value="P:nuclear-transcribed mRNA catabolic process, non-stop decay"/>
    <property type="evidence" value="ECO:0007669"/>
    <property type="project" value="EnsemblFungi"/>
</dbReference>
<dbReference type="Gene3D" id="2.40.50.140">
    <property type="entry name" value="Nucleic acid-binding proteins"/>
    <property type="match status" value="1"/>
</dbReference>
<feature type="domain" description="Exosome complex component CSL4 C-terminal" evidence="4">
    <location>
        <begin position="136"/>
        <end position="242"/>
    </location>
</feature>
<dbReference type="InterPro" id="IPR019495">
    <property type="entry name" value="EXOSC1_C"/>
</dbReference>
<dbReference type="InterPro" id="IPR048626">
    <property type="entry name" value="CSL4_N"/>
</dbReference>
<evidence type="ECO:0000313" key="7">
    <source>
        <dbReference type="Proteomes" id="UP000183365"/>
    </source>
</evidence>
<dbReference type="SUPFAM" id="SSF50249">
    <property type="entry name" value="Nucleic acid-binding proteins"/>
    <property type="match status" value="1"/>
</dbReference>
<dbReference type="GO" id="GO:0003723">
    <property type="term" value="F:RNA binding"/>
    <property type="evidence" value="ECO:0007669"/>
    <property type="project" value="InterPro"/>
</dbReference>
<dbReference type="Proteomes" id="UP000183365">
    <property type="component" value="Unassembled WGS sequence"/>
</dbReference>
<accession>A0A1L0B111</accession>
<dbReference type="OrthoDB" id="440760at2759"/>
<proteinExistence type="predicted"/>
<evidence type="ECO:0000256" key="1">
    <source>
        <dbReference type="ARBA" id="ARBA00004604"/>
    </source>
</evidence>
<comment type="subcellular location">
    <subcellularLocation>
        <location evidence="1">Nucleus</location>
        <location evidence="1">Nucleolus</location>
    </subcellularLocation>
</comment>
<sequence>MSANSILSSLIENKDTMVYPGDLLAPFYDVLPSEQNKKVITVFHEGKGTHIDDYTYENTKHQVIVASRRGYAKLTKYEPPKVSSLLDPTQGETINTNEEDAKEKVDSQGRTIIEYAINVMPHNYDSTINTDMQENLPKEGDIVLAKVMQINSTNKAILEILALEQNVVSKDFGVGNNGNFTSSSTGGTSQLSYSVSKITGDVGEKYEAVLNGKDVRSTERDSVNIADFFQIGDIVRSKVLSIGDANFYYLSTMADDLGVVFTRSNAGVGELMYPLDWTTCFGPFTGAEETRKMAKPF</sequence>
<dbReference type="PANTHER" id="PTHR12686:SF8">
    <property type="entry name" value="EXOSOME COMPLEX COMPONENT CSL4"/>
    <property type="match status" value="1"/>
</dbReference>
<dbReference type="VEuPathDB" id="FungiDB:HGUI_02298"/>
<dbReference type="GO" id="GO:0006397">
    <property type="term" value="P:mRNA processing"/>
    <property type="evidence" value="ECO:0007669"/>
    <property type="project" value="EnsemblFungi"/>
</dbReference>
<evidence type="ECO:0000313" key="6">
    <source>
        <dbReference type="EMBL" id="SGZ40098.1"/>
    </source>
</evidence>
<dbReference type="GO" id="GO:0071035">
    <property type="term" value="P:nuclear polyadenylation-dependent rRNA catabolic process"/>
    <property type="evidence" value="ECO:0007669"/>
    <property type="project" value="EnsemblFungi"/>
</dbReference>
<dbReference type="InterPro" id="IPR012340">
    <property type="entry name" value="NA-bd_OB-fold"/>
</dbReference>
<evidence type="ECO:0000256" key="3">
    <source>
        <dbReference type="ARBA" id="ARBA00022835"/>
    </source>
</evidence>
<evidence type="ECO:0000259" key="4">
    <source>
        <dbReference type="Pfam" id="PF10447"/>
    </source>
</evidence>
<dbReference type="GO" id="GO:0071038">
    <property type="term" value="P:TRAMP-dependent tRNA surveillance pathway"/>
    <property type="evidence" value="ECO:0007669"/>
    <property type="project" value="EnsemblFungi"/>
</dbReference>
<feature type="domain" description="Exosome complex component CSL4 N-terminal" evidence="5">
    <location>
        <begin position="19"/>
        <end position="74"/>
    </location>
</feature>
<reference evidence="7" key="1">
    <citation type="submission" date="2016-11" db="EMBL/GenBank/DDBJ databases">
        <authorList>
            <person name="Guldener U."/>
        </authorList>
    </citation>
    <scope>NUCLEOTIDE SEQUENCE [LARGE SCALE GENOMIC DNA]</scope>
</reference>
<evidence type="ECO:0000259" key="5">
    <source>
        <dbReference type="Pfam" id="PF21551"/>
    </source>
</evidence>